<evidence type="ECO:0000256" key="4">
    <source>
        <dbReference type="ARBA" id="ARBA00022574"/>
    </source>
</evidence>
<name>A0ABM0MXZ3_SACKO</name>
<evidence type="ECO:0000256" key="9">
    <source>
        <dbReference type="RuleBase" id="RU280818"/>
    </source>
</evidence>
<dbReference type="Pfam" id="PF16300">
    <property type="entry name" value="WD40_4"/>
    <property type="match status" value="1"/>
</dbReference>
<evidence type="ECO:0000256" key="5">
    <source>
        <dbReference type="ARBA" id="ARBA00022737"/>
    </source>
</evidence>
<dbReference type="SUPFAM" id="SSF50998">
    <property type="entry name" value="Quinoprotein alcohol dehydrogenase-like"/>
    <property type="match status" value="1"/>
</dbReference>
<dbReference type="SMART" id="SM01166">
    <property type="entry name" value="DUF1899"/>
    <property type="match status" value="2"/>
</dbReference>
<evidence type="ECO:0000256" key="2">
    <source>
        <dbReference type="ARBA" id="ARBA00009482"/>
    </source>
</evidence>
<dbReference type="PANTHER" id="PTHR10856:SF20">
    <property type="entry name" value="CORONIN-7"/>
    <property type="match status" value="1"/>
</dbReference>
<accession>A0ABM0MXZ3</accession>
<feature type="domain" description="DUF1899" evidence="11">
    <location>
        <begin position="4"/>
        <end position="67"/>
    </location>
</feature>
<dbReference type="SMART" id="SM00320">
    <property type="entry name" value="WD40"/>
    <property type="match status" value="6"/>
</dbReference>
<evidence type="ECO:0000313" key="12">
    <source>
        <dbReference type="Proteomes" id="UP000694865"/>
    </source>
</evidence>
<keyword evidence="5 9" id="KW-0677">Repeat</keyword>
<feature type="domain" description="DUF1899" evidence="11">
    <location>
        <begin position="548"/>
        <end position="615"/>
    </location>
</feature>
<dbReference type="InterPro" id="IPR015505">
    <property type="entry name" value="Coronin"/>
</dbReference>
<proteinExistence type="inferred from homology"/>
<sequence>MSYRFKASKYKNATPKIPKKEGWISDISVGSPQSCGNHIKASCALVAFNIEHAAGGSLGIVTVNEAGRKDRGLPLLHAHSQFVTDFDFSPFDDYLLATCSQDCTVKIWSLPEGGLTENISNPETVFPLQERKVENVLFHPAADNILASSVYKTVKIWDIVHEQEKIVLEGATNQLQGLSWKQDGSLLATTCKDKKIRIFDPRAKTVIAEASSHGNMKDSRVCWMGNKDMVMSTGFSTMRERQYYLWDIRNIGQRLSSQSLDSSTGTLMPFYDPDTNMIFLAGKGDTTIKLLELTEKSPYLTEVSVYMGDMQQKGIATVPKRALNIMTCEVNRLLQLTQNAIIPVSYVVPRKTHRDFHADLYPDTLCGDPAMTADNWLAGDNHQVSKVSLQPTSNSKVLPPKRNRAVNVDIVARKLEKTSISEEKNTTIENKPSVSRKPNLKPKPSPNQITPIENEAEQEAANNTYGAAICHESEAVNTEIETKTTAAAIETEAEMRNEEPSSLEITQNAIDPVERLENVTSIPAEEEMAEEASNKEESIPHGSAVANMFAGVTSSKFRHIQGVTQHRNTHIYNIRNLSTSTFGECDGFHANKDFAAIPIAGPGGLIAILNVDKPGKLPDTGVYVIQNGNTVMDFKWDPFDTRRMAVACDDAVIRIWMIPEGGLTETLTQPEFILKGHEEKIYFLLFHPLVSDLLLSASYDMSVRIWDLDFYEEKITLHGHQDQIFGASWSPDGVYVATVSKDKMIRIYEPRKAVLPIREGPGLEGSRGARIVYACNGQYLIVLGFDKQSSRKISVHNVDDLTAPVAMVTLDVSPATLIPYYDDDTSVLFCTGKGDRIVQAYEVISHAPYLVELSEFRCTDPHQAMSFLPKITCDVKKVEVARALRLSKTTIEPIVFTVPRVK</sequence>
<dbReference type="InterPro" id="IPR015048">
    <property type="entry name" value="DUF1899"/>
</dbReference>
<dbReference type="Proteomes" id="UP000694865">
    <property type="component" value="Unplaced"/>
</dbReference>
<evidence type="ECO:0000256" key="6">
    <source>
        <dbReference type="ARBA" id="ARBA00023203"/>
    </source>
</evidence>
<keyword evidence="6" id="KW-0009">Actin-binding</keyword>
<evidence type="ECO:0000256" key="7">
    <source>
        <dbReference type="ARBA" id="ARBA00024838"/>
    </source>
</evidence>
<dbReference type="InterPro" id="IPR019775">
    <property type="entry name" value="WD40_repeat_CS"/>
</dbReference>
<comment type="function">
    <text evidence="7">F-actin regulator involved in anterograde Golgi to endosome transport: upon ubiquitination via 'Lys-33'-linked ubiquitin chains by the BCR(KLHL20) E3 ubiquitin ligase complex, interacts with EPS15 and localizes to the trans-Golgi network, where it promotes actin polymerization, thereby facilitating post-Golgi trafficking. May play a role in the maintenance of the Golgi apparatus morphology.</text>
</comment>
<evidence type="ECO:0000256" key="3">
    <source>
        <dbReference type="ARBA" id="ARBA00022490"/>
    </source>
</evidence>
<dbReference type="Pfam" id="PF08953">
    <property type="entry name" value="DUF1899"/>
    <property type="match status" value="2"/>
</dbReference>
<dbReference type="InterPro" id="IPR024977">
    <property type="entry name" value="Apc4-like_WD40_dom"/>
</dbReference>
<protein>
    <recommendedName>
        <fullName evidence="9">Coronin</fullName>
    </recommendedName>
</protein>
<dbReference type="InterPro" id="IPR011047">
    <property type="entry name" value="Quinoprotein_ADH-like_sf"/>
</dbReference>
<feature type="repeat" description="WD" evidence="8">
    <location>
        <begin position="717"/>
        <end position="749"/>
    </location>
</feature>
<dbReference type="GeneID" id="102800807"/>
<gene>
    <name evidence="13" type="primary">LOC102800807</name>
</gene>
<feature type="repeat" description="WD" evidence="8">
    <location>
        <begin position="168"/>
        <end position="209"/>
    </location>
</feature>
<dbReference type="PROSITE" id="PS50082">
    <property type="entry name" value="WD_REPEATS_2"/>
    <property type="match status" value="4"/>
</dbReference>
<dbReference type="PROSITE" id="PS50294">
    <property type="entry name" value="WD_REPEATS_REGION"/>
    <property type="match status" value="3"/>
</dbReference>
<dbReference type="Pfam" id="PF12894">
    <property type="entry name" value="ANAPC4_WD40"/>
    <property type="match status" value="1"/>
</dbReference>
<organism evidence="12 13">
    <name type="scientific">Saccoglossus kowalevskii</name>
    <name type="common">Acorn worm</name>
    <dbReference type="NCBI Taxonomy" id="10224"/>
    <lineage>
        <taxon>Eukaryota</taxon>
        <taxon>Metazoa</taxon>
        <taxon>Hemichordata</taxon>
        <taxon>Enteropneusta</taxon>
        <taxon>Harrimaniidae</taxon>
        <taxon>Saccoglossus</taxon>
    </lineage>
</organism>
<evidence type="ECO:0000256" key="10">
    <source>
        <dbReference type="SAM" id="MobiDB-lite"/>
    </source>
</evidence>
<feature type="repeat" description="WD" evidence="8">
    <location>
        <begin position="76"/>
        <end position="118"/>
    </location>
</feature>
<dbReference type="Pfam" id="PF00400">
    <property type="entry name" value="WD40"/>
    <property type="match status" value="3"/>
</dbReference>
<evidence type="ECO:0000256" key="1">
    <source>
        <dbReference type="ARBA" id="ARBA00004496"/>
    </source>
</evidence>
<feature type="non-terminal residue" evidence="13">
    <location>
        <position position="902"/>
    </location>
</feature>
<feature type="repeat" description="WD" evidence="8">
    <location>
        <begin position="674"/>
        <end position="709"/>
    </location>
</feature>
<dbReference type="PANTHER" id="PTHR10856">
    <property type="entry name" value="CORONIN"/>
    <property type="match status" value="1"/>
</dbReference>
<comment type="similarity">
    <text evidence="2 9">Belongs to the WD repeat coronin family.</text>
</comment>
<comment type="subcellular location">
    <subcellularLocation>
        <location evidence="1">Cytoplasm</location>
    </subcellularLocation>
</comment>
<evidence type="ECO:0000256" key="8">
    <source>
        <dbReference type="PROSITE-ProRule" id="PRU00221"/>
    </source>
</evidence>
<dbReference type="InterPro" id="IPR001680">
    <property type="entry name" value="WD40_rpt"/>
</dbReference>
<evidence type="ECO:0000259" key="11">
    <source>
        <dbReference type="SMART" id="SM01166"/>
    </source>
</evidence>
<keyword evidence="3" id="KW-0963">Cytoplasm</keyword>
<evidence type="ECO:0000313" key="13">
    <source>
        <dbReference type="RefSeq" id="XP_006824884.1"/>
    </source>
</evidence>
<dbReference type="Gene3D" id="2.130.10.10">
    <property type="entry name" value="YVTN repeat-like/Quinoprotein amine dehydrogenase"/>
    <property type="match status" value="2"/>
</dbReference>
<keyword evidence="4 8" id="KW-0853">WD repeat</keyword>
<feature type="region of interest" description="Disordered" evidence="10">
    <location>
        <begin position="421"/>
        <end position="447"/>
    </location>
</feature>
<keyword evidence="12" id="KW-1185">Reference proteome</keyword>
<reference evidence="13" key="1">
    <citation type="submission" date="2025-08" db="UniProtKB">
        <authorList>
            <consortium name="RefSeq"/>
        </authorList>
    </citation>
    <scope>IDENTIFICATION</scope>
    <source>
        <tissue evidence="13">Testes</tissue>
    </source>
</reference>
<dbReference type="PROSITE" id="PS00678">
    <property type="entry name" value="WD_REPEATS_1"/>
    <property type="match status" value="1"/>
</dbReference>
<dbReference type="SMART" id="SM01167">
    <property type="entry name" value="DUF1900"/>
    <property type="match status" value="2"/>
</dbReference>
<dbReference type="RefSeq" id="XP_006824884.1">
    <property type="nucleotide sequence ID" value="XM_006824821.1"/>
</dbReference>
<dbReference type="InterPro" id="IPR015943">
    <property type="entry name" value="WD40/YVTN_repeat-like_dom_sf"/>
</dbReference>